<name>A0A0W8FZW6_9ZZZZ</name>
<sequence>MSERITLQKKISVAVLFFLFIILNSTQTAQEGIIVVDETSNRRIPLGKFDRSVFLDSSFVDWFTYEYDLYSADENVLQVLKEQIDGLHIKIVMGTWCSDSRREVPRFYKILDALRFDEQNVDLICVDRAKVGLSDEVDWLNINFVPTFIFYTNEIEVGRIIETPDVTLEIDFESILK</sequence>
<organism evidence="1">
    <name type="scientific">hydrocarbon metagenome</name>
    <dbReference type="NCBI Taxonomy" id="938273"/>
    <lineage>
        <taxon>unclassified sequences</taxon>
        <taxon>metagenomes</taxon>
        <taxon>ecological metagenomes</taxon>
    </lineage>
</organism>
<dbReference type="SUPFAM" id="SSF52833">
    <property type="entry name" value="Thioredoxin-like"/>
    <property type="match status" value="1"/>
</dbReference>
<proteinExistence type="predicted"/>
<gene>
    <name evidence="1" type="ORF">ASZ90_003842</name>
</gene>
<accession>A0A0W8FZW6</accession>
<dbReference type="InterPro" id="IPR036249">
    <property type="entry name" value="Thioredoxin-like_sf"/>
</dbReference>
<reference evidence="1" key="1">
    <citation type="journal article" date="2015" name="Proc. Natl. Acad. Sci. U.S.A.">
        <title>Networks of energetic and metabolic interactions define dynamics in microbial communities.</title>
        <authorList>
            <person name="Embree M."/>
            <person name="Liu J.K."/>
            <person name="Al-Bassam M.M."/>
            <person name="Zengler K."/>
        </authorList>
    </citation>
    <scope>NUCLEOTIDE SEQUENCE</scope>
</reference>
<dbReference type="AlphaFoldDB" id="A0A0W8FZW6"/>
<evidence type="ECO:0000313" key="1">
    <source>
        <dbReference type="EMBL" id="KUG26322.1"/>
    </source>
</evidence>
<evidence type="ECO:0008006" key="2">
    <source>
        <dbReference type="Google" id="ProtNLM"/>
    </source>
</evidence>
<protein>
    <recommendedName>
        <fullName evidence="2">Thioredoxin</fullName>
    </recommendedName>
</protein>
<dbReference type="Gene3D" id="3.40.30.10">
    <property type="entry name" value="Glutaredoxin"/>
    <property type="match status" value="1"/>
</dbReference>
<dbReference type="EMBL" id="LNQE01000484">
    <property type="protein sequence ID" value="KUG26322.1"/>
    <property type="molecule type" value="Genomic_DNA"/>
</dbReference>
<comment type="caution">
    <text evidence="1">The sequence shown here is derived from an EMBL/GenBank/DDBJ whole genome shotgun (WGS) entry which is preliminary data.</text>
</comment>